<reference evidence="1 2" key="1">
    <citation type="submission" date="2016-10" db="EMBL/GenBank/DDBJ databases">
        <authorList>
            <person name="de Groot N.N."/>
        </authorList>
    </citation>
    <scope>NUCLEOTIDE SEQUENCE [LARGE SCALE GENOMIC DNA]</scope>
    <source>
        <strain evidence="2">DSM 938 / 37b4</strain>
    </source>
</reference>
<dbReference type="OrthoDB" id="7683233at2"/>
<evidence type="ECO:0000313" key="1">
    <source>
        <dbReference type="EMBL" id="SDF83732.1"/>
    </source>
</evidence>
<dbReference type="EMBL" id="FNAY01000018">
    <property type="protein sequence ID" value="SDF83732.1"/>
    <property type="molecule type" value="Genomic_DNA"/>
</dbReference>
<gene>
    <name evidence="1" type="ORF">SAMN04244550_02931</name>
</gene>
<protein>
    <submittedName>
        <fullName evidence="1">Uncharacterized protein</fullName>
    </submittedName>
</protein>
<evidence type="ECO:0000313" key="2">
    <source>
        <dbReference type="Proteomes" id="UP000183812"/>
    </source>
</evidence>
<dbReference type="AlphaFoldDB" id="A0A1G7PBP9"/>
<accession>A0A1G7PBP9</accession>
<organism evidence="1 2">
    <name type="scientific">Rhodobacter capsulatus</name>
    <name type="common">Rhodopseudomonas capsulata</name>
    <dbReference type="NCBI Taxonomy" id="1061"/>
    <lineage>
        <taxon>Bacteria</taxon>
        <taxon>Pseudomonadati</taxon>
        <taxon>Pseudomonadota</taxon>
        <taxon>Alphaproteobacteria</taxon>
        <taxon>Rhodobacterales</taxon>
        <taxon>Rhodobacter group</taxon>
        <taxon>Rhodobacter</taxon>
    </lineage>
</organism>
<name>A0A1G7PBP9_RHOCA</name>
<proteinExistence type="predicted"/>
<dbReference type="RefSeq" id="WP_074555497.1">
    <property type="nucleotide sequence ID" value="NZ_CP119563.1"/>
</dbReference>
<sequence>MDRQSSVHAVRRDMIASLDALSSLLGDVRGHLLTVNDRTGALITAQQEPVPGVTHIPELAGDLAKAMRHWSTSMANGTSRMLLRETRTLLNGLTRIRIFFQFLATITSIQISRSRSGQLSAFVGALRGVSAQIETELAQAQSGLDAFEQSFEAILAVAREGADHLDPAARRLTEILAPIVAGQAQMTGRRHRVTAQAQELSGRIEQVIARLVGTFQFSDSAAQRLEHVETILARGAARPPGPERAAFERLAAAQLQGLERDTGDVLVLLEDSFQTIEGLGGGFVAELAAQRAEVEPLLAAQDRAFGQLNEALGTVMPMLQGIIARSAGFEGQIDLLHQRLDNLAGIGQTIGLAGVNSHLEAARAEVGQKELTYIAMSVKETAQQALKTFADTGRTLDRLRKSFDTGEFSALQDGMNRLEGDLGQIATGLEQARARQGLLSRLEDETRTETAALARLAISGRQMTSALVQTILRIEALGALLREGLGATPDLSCLDEISPIYTMDREREIHAEVMGLPFDAAGFGAADLASAAAQDTLDSILF</sequence>
<dbReference type="Proteomes" id="UP000183812">
    <property type="component" value="Unassembled WGS sequence"/>
</dbReference>